<protein>
    <recommendedName>
        <fullName evidence="4">Ferric oxidoreductase domain-containing protein</fullName>
    </recommendedName>
</protein>
<accession>A0A1G2PXL9</accession>
<keyword evidence="1" id="KW-1133">Transmembrane helix</keyword>
<dbReference type="Proteomes" id="UP000177865">
    <property type="component" value="Unassembled WGS sequence"/>
</dbReference>
<dbReference type="EMBL" id="MHSZ01000022">
    <property type="protein sequence ID" value="OHA53075.1"/>
    <property type="molecule type" value="Genomic_DNA"/>
</dbReference>
<evidence type="ECO:0000256" key="1">
    <source>
        <dbReference type="SAM" id="Phobius"/>
    </source>
</evidence>
<evidence type="ECO:0008006" key="4">
    <source>
        <dbReference type="Google" id="ProtNLM"/>
    </source>
</evidence>
<feature type="transmembrane region" description="Helical" evidence="1">
    <location>
        <begin position="59"/>
        <end position="79"/>
    </location>
</feature>
<reference evidence="2 3" key="1">
    <citation type="journal article" date="2016" name="Nat. Commun.">
        <title>Thousands of microbial genomes shed light on interconnected biogeochemical processes in an aquifer system.</title>
        <authorList>
            <person name="Anantharaman K."/>
            <person name="Brown C.T."/>
            <person name="Hug L.A."/>
            <person name="Sharon I."/>
            <person name="Castelle C.J."/>
            <person name="Probst A.J."/>
            <person name="Thomas B.C."/>
            <person name="Singh A."/>
            <person name="Wilkins M.J."/>
            <person name="Karaoz U."/>
            <person name="Brodie E.L."/>
            <person name="Williams K.H."/>
            <person name="Hubbard S.S."/>
            <person name="Banfield J.F."/>
        </authorList>
    </citation>
    <scope>NUCLEOTIDE SEQUENCE [LARGE SCALE GENOMIC DNA]</scope>
</reference>
<dbReference type="AlphaFoldDB" id="A0A1G2PXL9"/>
<keyword evidence="1" id="KW-0812">Transmembrane</keyword>
<keyword evidence="1" id="KW-0472">Membrane</keyword>
<evidence type="ECO:0000313" key="2">
    <source>
        <dbReference type="EMBL" id="OHA53075.1"/>
    </source>
</evidence>
<organism evidence="2 3">
    <name type="scientific">Candidatus Terrybacteria bacterium RIFCSPLOWO2_01_FULL_58_14</name>
    <dbReference type="NCBI Taxonomy" id="1802369"/>
    <lineage>
        <taxon>Bacteria</taxon>
        <taxon>Candidatus Terryibacteriota</taxon>
    </lineage>
</organism>
<evidence type="ECO:0000313" key="3">
    <source>
        <dbReference type="Proteomes" id="UP000177865"/>
    </source>
</evidence>
<gene>
    <name evidence="2" type="ORF">A2991_00935</name>
</gene>
<comment type="caution">
    <text evidence="2">The sequence shown here is derived from an EMBL/GenBank/DDBJ whole genome shotgun (WGS) entry which is preliminary data.</text>
</comment>
<name>A0A1G2PXL9_9BACT</name>
<sequence>MAFLNDPALMGKLVYLLGISNLLGLGIVFITCRCFPGMRWLKPFWGAKWYQKLYRTHCWWWYFFLLSVLLHAVFAIVLYGNPFLK</sequence>
<proteinExistence type="predicted"/>
<feature type="transmembrane region" description="Helical" evidence="1">
    <location>
        <begin position="13"/>
        <end position="38"/>
    </location>
</feature>